<dbReference type="InterPro" id="IPR014710">
    <property type="entry name" value="RmlC-like_jellyroll"/>
</dbReference>
<dbReference type="PATRIC" id="fig|1235795.3.peg.1401"/>
<organism evidence="5 6">
    <name type="scientific">Paenibacillus barengoltzii G22</name>
    <dbReference type="NCBI Taxonomy" id="1235795"/>
    <lineage>
        <taxon>Bacteria</taxon>
        <taxon>Bacillati</taxon>
        <taxon>Bacillota</taxon>
        <taxon>Bacilli</taxon>
        <taxon>Bacillales</taxon>
        <taxon>Paenibacillaceae</taxon>
        <taxon>Paenibacillus</taxon>
    </lineage>
</organism>
<evidence type="ECO:0000256" key="3">
    <source>
        <dbReference type="ARBA" id="ARBA00023163"/>
    </source>
</evidence>
<dbReference type="InterPro" id="IPR003313">
    <property type="entry name" value="AraC-bd"/>
</dbReference>
<comment type="caution">
    <text evidence="5">The sequence shown here is derived from an EMBL/GenBank/DDBJ whole genome shotgun (WGS) entry which is preliminary data.</text>
</comment>
<dbReference type="GO" id="GO:0043565">
    <property type="term" value="F:sequence-specific DNA binding"/>
    <property type="evidence" value="ECO:0007669"/>
    <property type="project" value="InterPro"/>
</dbReference>
<dbReference type="HOGENOM" id="CLU_000445_88_6_9"/>
<dbReference type="InterPro" id="IPR018062">
    <property type="entry name" value="HTH_AraC-typ_CS"/>
</dbReference>
<dbReference type="PANTHER" id="PTHR43280:SF30">
    <property type="entry name" value="MMSAB OPERON REGULATORY PROTEIN"/>
    <property type="match status" value="1"/>
</dbReference>
<evidence type="ECO:0000259" key="4">
    <source>
        <dbReference type="PROSITE" id="PS01124"/>
    </source>
</evidence>
<dbReference type="GO" id="GO:0003700">
    <property type="term" value="F:DNA-binding transcription factor activity"/>
    <property type="evidence" value="ECO:0007669"/>
    <property type="project" value="InterPro"/>
</dbReference>
<dbReference type="InterPro" id="IPR009057">
    <property type="entry name" value="Homeodomain-like_sf"/>
</dbReference>
<keyword evidence="2" id="KW-0238">DNA-binding</keyword>
<feature type="domain" description="HTH araC/xylS-type" evidence="4">
    <location>
        <begin position="187"/>
        <end position="285"/>
    </location>
</feature>
<dbReference type="Proteomes" id="UP000019598">
    <property type="component" value="Unassembled WGS sequence"/>
</dbReference>
<dbReference type="STRING" id="1235795.C812_01438"/>
<dbReference type="AlphaFoldDB" id="R9LEV7"/>
<evidence type="ECO:0000256" key="1">
    <source>
        <dbReference type="ARBA" id="ARBA00023015"/>
    </source>
</evidence>
<dbReference type="Gene3D" id="2.60.120.10">
    <property type="entry name" value="Jelly Rolls"/>
    <property type="match status" value="1"/>
</dbReference>
<dbReference type="Pfam" id="PF12833">
    <property type="entry name" value="HTH_18"/>
    <property type="match status" value="1"/>
</dbReference>
<keyword evidence="3" id="KW-0804">Transcription</keyword>
<dbReference type="EMBL" id="ASSZ01000013">
    <property type="protein sequence ID" value="EOS57118.1"/>
    <property type="molecule type" value="Genomic_DNA"/>
</dbReference>
<dbReference type="Gene3D" id="1.10.10.60">
    <property type="entry name" value="Homeodomain-like"/>
    <property type="match status" value="2"/>
</dbReference>
<dbReference type="SUPFAM" id="SSF46689">
    <property type="entry name" value="Homeodomain-like"/>
    <property type="match status" value="2"/>
</dbReference>
<reference evidence="5 6" key="1">
    <citation type="submission" date="2013-04" db="EMBL/GenBank/DDBJ databases">
        <title>The Genome Sequence of Paenibacillus barengoltzii G22.</title>
        <authorList>
            <consortium name="The Broad Institute Genomics Platform"/>
            <consortium name="The Broad Institute Genome Sequencing Center for Infectious Disease"/>
            <person name="Earl A."/>
            <person name="Xavier R."/>
            <person name="Elson C."/>
            <person name="Duck W."/>
            <person name="Walker B."/>
            <person name="Young S."/>
            <person name="Zeng Q."/>
            <person name="Gargeya S."/>
            <person name="Fitzgerald M."/>
            <person name="Haas B."/>
            <person name="Abouelleil A."/>
            <person name="Allen A.W."/>
            <person name="Alvarado L."/>
            <person name="Arachchi H.M."/>
            <person name="Berlin A.M."/>
            <person name="Chapman S.B."/>
            <person name="Gainer-Dewar J."/>
            <person name="Goldberg J."/>
            <person name="Griggs A."/>
            <person name="Gujja S."/>
            <person name="Hansen M."/>
            <person name="Howarth C."/>
            <person name="Imamovic A."/>
            <person name="Ireland A."/>
            <person name="Larimer J."/>
            <person name="McCowan C."/>
            <person name="Murphy C."/>
            <person name="Pearson M."/>
            <person name="Poon T.W."/>
            <person name="Priest M."/>
            <person name="Roberts A."/>
            <person name="Saif S."/>
            <person name="Shea T."/>
            <person name="Sisk P."/>
            <person name="Sykes S."/>
            <person name="Wortman J."/>
            <person name="Nusbaum C."/>
            <person name="Birren B."/>
        </authorList>
    </citation>
    <scope>NUCLEOTIDE SEQUENCE [LARGE SCALE GENOMIC DNA]</scope>
    <source>
        <strain evidence="5 6">G22</strain>
    </source>
</reference>
<keyword evidence="1" id="KW-0805">Transcription regulation</keyword>
<dbReference type="InterPro" id="IPR037923">
    <property type="entry name" value="HTH-like"/>
</dbReference>
<dbReference type="SMART" id="SM00342">
    <property type="entry name" value="HTH_ARAC"/>
    <property type="match status" value="1"/>
</dbReference>
<dbReference type="Pfam" id="PF02311">
    <property type="entry name" value="AraC_binding"/>
    <property type="match status" value="1"/>
</dbReference>
<proteinExistence type="predicted"/>
<dbReference type="SUPFAM" id="SSF51215">
    <property type="entry name" value="Regulatory protein AraC"/>
    <property type="match status" value="1"/>
</dbReference>
<sequence>MLVLEFTAPPYPLIAAVGCAVWRPGVIHAERVFEAYDLIVCAQGALYMEEEGRSYEMDAGKMLVLEAGKRHRGTRPTEEETEVYWIHFCHSPHLPPKLVDKQSWQQPLLARTDQDTEPRPAIIDIPKFADIDLRTIRPMLDEMVALHRTLTPYRSFELQLRFGQLLLQLQQGMRQGSPQSRSADLSEQVAAYLEERLHLPFDAEELERDLHYHFDYLARCLKQHTGMSPLQYRHHQQIERAKRLLAHTDEPLKRIGEQCGISDPNYFSRLFKRETSLTPGAYRNRFRVIQMDEKDK</sequence>
<evidence type="ECO:0000313" key="6">
    <source>
        <dbReference type="Proteomes" id="UP000019598"/>
    </source>
</evidence>
<dbReference type="PANTHER" id="PTHR43280">
    <property type="entry name" value="ARAC-FAMILY TRANSCRIPTIONAL REGULATOR"/>
    <property type="match status" value="1"/>
</dbReference>
<gene>
    <name evidence="5" type="ORF">C812_01438</name>
</gene>
<dbReference type="PROSITE" id="PS01124">
    <property type="entry name" value="HTH_ARAC_FAMILY_2"/>
    <property type="match status" value="1"/>
</dbReference>
<dbReference type="OrthoDB" id="192171at2"/>
<name>R9LEV7_9BACL</name>
<accession>R9LEV7</accession>
<protein>
    <recommendedName>
        <fullName evidence="4">HTH araC/xylS-type domain-containing protein</fullName>
    </recommendedName>
</protein>
<dbReference type="PROSITE" id="PS00041">
    <property type="entry name" value="HTH_ARAC_FAMILY_1"/>
    <property type="match status" value="1"/>
</dbReference>
<evidence type="ECO:0000256" key="2">
    <source>
        <dbReference type="ARBA" id="ARBA00023125"/>
    </source>
</evidence>
<evidence type="ECO:0000313" key="5">
    <source>
        <dbReference type="EMBL" id="EOS57118.1"/>
    </source>
</evidence>
<dbReference type="InterPro" id="IPR018060">
    <property type="entry name" value="HTH_AraC"/>
</dbReference>